<name>A0A0C9WSP0_9AGAR</name>
<dbReference type="EMBL" id="KN839058">
    <property type="protein sequence ID" value="KIJ91083.1"/>
    <property type="molecule type" value="Genomic_DNA"/>
</dbReference>
<organism evidence="2 3">
    <name type="scientific">Laccaria amethystina LaAM-08-1</name>
    <dbReference type="NCBI Taxonomy" id="1095629"/>
    <lineage>
        <taxon>Eukaryota</taxon>
        <taxon>Fungi</taxon>
        <taxon>Dikarya</taxon>
        <taxon>Basidiomycota</taxon>
        <taxon>Agaricomycotina</taxon>
        <taxon>Agaricomycetes</taxon>
        <taxon>Agaricomycetidae</taxon>
        <taxon>Agaricales</taxon>
        <taxon>Agaricineae</taxon>
        <taxon>Hydnangiaceae</taxon>
        <taxon>Laccaria</taxon>
    </lineage>
</organism>
<protein>
    <submittedName>
        <fullName evidence="2">Uncharacterized protein</fullName>
    </submittedName>
</protein>
<keyword evidence="3" id="KW-1185">Reference proteome</keyword>
<accession>A0A0C9WSP0</accession>
<reference evidence="2 3" key="1">
    <citation type="submission" date="2014-04" db="EMBL/GenBank/DDBJ databases">
        <authorList>
            <consortium name="DOE Joint Genome Institute"/>
            <person name="Kuo A."/>
            <person name="Kohler A."/>
            <person name="Nagy L.G."/>
            <person name="Floudas D."/>
            <person name="Copeland A."/>
            <person name="Barry K.W."/>
            <person name="Cichocki N."/>
            <person name="Veneault-Fourrey C."/>
            <person name="LaButti K."/>
            <person name="Lindquist E.A."/>
            <person name="Lipzen A."/>
            <person name="Lundell T."/>
            <person name="Morin E."/>
            <person name="Murat C."/>
            <person name="Sun H."/>
            <person name="Tunlid A."/>
            <person name="Henrissat B."/>
            <person name="Grigoriev I.V."/>
            <person name="Hibbett D.S."/>
            <person name="Martin F."/>
            <person name="Nordberg H.P."/>
            <person name="Cantor M.N."/>
            <person name="Hua S.X."/>
        </authorList>
    </citation>
    <scope>NUCLEOTIDE SEQUENCE [LARGE SCALE GENOMIC DNA]</scope>
    <source>
        <strain evidence="2 3">LaAM-08-1</strain>
    </source>
</reference>
<evidence type="ECO:0000313" key="2">
    <source>
        <dbReference type="EMBL" id="KIJ91083.1"/>
    </source>
</evidence>
<reference evidence="3" key="2">
    <citation type="submission" date="2015-01" db="EMBL/GenBank/DDBJ databases">
        <title>Evolutionary Origins and Diversification of the Mycorrhizal Mutualists.</title>
        <authorList>
            <consortium name="DOE Joint Genome Institute"/>
            <consortium name="Mycorrhizal Genomics Consortium"/>
            <person name="Kohler A."/>
            <person name="Kuo A."/>
            <person name="Nagy L.G."/>
            <person name="Floudas D."/>
            <person name="Copeland A."/>
            <person name="Barry K.W."/>
            <person name="Cichocki N."/>
            <person name="Veneault-Fourrey C."/>
            <person name="LaButti K."/>
            <person name="Lindquist E.A."/>
            <person name="Lipzen A."/>
            <person name="Lundell T."/>
            <person name="Morin E."/>
            <person name="Murat C."/>
            <person name="Riley R."/>
            <person name="Ohm R."/>
            <person name="Sun H."/>
            <person name="Tunlid A."/>
            <person name="Henrissat B."/>
            <person name="Grigoriev I.V."/>
            <person name="Hibbett D.S."/>
            <person name="Martin F."/>
        </authorList>
    </citation>
    <scope>NUCLEOTIDE SEQUENCE [LARGE SCALE GENOMIC DNA]</scope>
    <source>
        <strain evidence="3">LaAM-08-1</strain>
    </source>
</reference>
<dbReference type="AlphaFoldDB" id="A0A0C9WSP0"/>
<dbReference type="HOGENOM" id="CLU_2886166_0_0_1"/>
<evidence type="ECO:0000256" key="1">
    <source>
        <dbReference type="SAM" id="MobiDB-lite"/>
    </source>
</evidence>
<dbReference type="Proteomes" id="UP000054477">
    <property type="component" value="Unassembled WGS sequence"/>
</dbReference>
<feature type="region of interest" description="Disordered" evidence="1">
    <location>
        <begin position="1"/>
        <end position="22"/>
    </location>
</feature>
<feature type="compositionally biased region" description="Polar residues" evidence="1">
    <location>
        <begin position="8"/>
        <end position="17"/>
    </location>
</feature>
<sequence>MVFESNRRSSAWKSSPKTGKRLRLDWTKTAQGRKFAGPSKIATATSLTGLNRSLAELVTKQNS</sequence>
<evidence type="ECO:0000313" key="3">
    <source>
        <dbReference type="Proteomes" id="UP000054477"/>
    </source>
</evidence>
<gene>
    <name evidence="2" type="ORF">K443DRAFT_14694</name>
</gene>
<proteinExistence type="predicted"/>